<reference evidence="1 2" key="4">
    <citation type="journal article" date="2011" name="BMC Genomics">
        <title>Genome-wide protein localization prediction strategies for gram negative bacteria.</title>
        <authorList>
            <person name="Romine M.F."/>
        </authorList>
    </citation>
    <scope>NUCLEOTIDE SEQUENCE [LARGE SCALE GENOMIC DNA]</scope>
    <source>
        <strain evidence="2">ATCC 700550 / JCM 31522 / CIP 106686 / LMG 19005 / NCIMB 14063 / MR-1</strain>
    </source>
</reference>
<reference evidence="1 2" key="1">
    <citation type="journal article" date="2002" name="Nat. Biotechnol.">
        <title>Genome sequence of the dissimilatory metal ion-reducing bacterium Shewanella oneidensis.</title>
        <authorList>
            <person name="Heidelberg J.F."/>
            <person name="Paulsen I.T."/>
            <person name="Nelson K.E."/>
            <person name="Gaidos E.J."/>
            <person name="Nelson W.C."/>
            <person name="Read T.D."/>
            <person name="Eisen J.A."/>
            <person name="Seshadri R."/>
            <person name="Ward N."/>
            <person name="Methe B."/>
            <person name="Clayton R.A."/>
            <person name="Meyer T."/>
            <person name="Tsapin A."/>
            <person name="Scott J."/>
            <person name="Beanan M."/>
            <person name="Brinkac L."/>
            <person name="Daugherty S."/>
            <person name="DeBoy R.T."/>
            <person name="Dodson R.J."/>
            <person name="Durkin A.S."/>
            <person name="Haft D.H."/>
            <person name="Kolonay J.F."/>
            <person name="Madupu R."/>
            <person name="Peterson J.D."/>
            <person name="Umayam L.A."/>
            <person name="White O."/>
            <person name="Wolf A.M."/>
            <person name="Vamathevan J."/>
            <person name="Weidman J."/>
            <person name="Impraim M."/>
            <person name="Lee K."/>
            <person name="Berry K."/>
            <person name="Lee C."/>
            <person name="Mueller J."/>
            <person name="Khouri H."/>
            <person name="Gill J."/>
            <person name="Utterback T.R."/>
            <person name="McDonald L.A."/>
            <person name="Feldblyum T.V."/>
            <person name="Smith H.O."/>
            <person name="Venter J.C."/>
            <person name="Nealson K.H."/>
            <person name="Fraser C.M."/>
        </authorList>
    </citation>
    <scope>NUCLEOTIDE SEQUENCE [LARGE SCALE GENOMIC DNA]</scope>
    <source>
        <strain evidence="2">ATCC 700550 / JCM 31522 / CIP 106686 / LMG 19005 / NCIMB 14063 / MR-1</strain>
    </source>
</reference>
<dbReference type="STRING" id="211586.SO_4361"/>
<dbReference type="RefSeq" id="WP_011074016.1">
    <property type="nucleotide sequence ID" value="NC_004347.2"/>
</dbReference>
<keyword evidence="2" id="KW-1185">Reference proteome</keyword>
<dbReference type="BioCyc" id="SONE211586:G1GMP-4033-MONOMER"/>
<reference evidence="1 2" key="2">
    <citation type="journal article" date="2005" name="Proteomics">
        <title>Global detection and characterization of hypothetical proteins in Shewanella oneidensis MR-1 using LC-MS based proteomics.</title>
        <authorList>
            <person name="Elias D.A."/>
            <person name="Monroe M.E."/>
            <person name="Marshall M.J."/>
            <person name="Romine M.F."/>
            <person name="Belieav A.S."/>
            <person name="Fredrickson J.K."/>
            <person name="Anderson G.A."/>
            <person name="Smith R.D."/>
            <person name="Lipton M.S."/>
        </authorList>
    </citation>
    <scope>NUCLEOTIDE SEQUENCE [LARGE SCALE GENOMIC DNA]</scope>
    <source>
        <strain evidence="2">ATCC 700550 / JCM 31522 / CIP 106686 / LMG 19005 / NCIMB 14063 / MR-1</strain>
    </source>
</reference>
<reference evidence="1 2" key="3">
    <citation type="journal article" date="2008" name="Appl. Environ. Microbiol.">
        <title>Identification of mobile elements and pseudogenes in the Shewanella oneidensis MR-1 genome.</title>
        <authorList>
            <person name="Romine M.F."/>
            <person name="Carlson T.S."/>
            <person name="Norbeck A.D."/>
            <person name="McCue L.A."/>
            <person name="Lipton M.S."/>
        </authorList>
    </citation>
    <scope>NUCLEOTIDE SEQUENCE [LARGE SCALE GENOMIC DNA]</scope>
    <source>
        <strain evidence="2">ATCC 700550 / JCM 31522 / CIP 106686 / LMG 19005 / NCIMB 14063 / MR-1</strain>
    </source>
</reference>
<dbReference type="PATRIC" id="fig|211586.12.peg.4224"/>
<gene>
    <name evidence="1" type="ordered locus">SO_4361</name>
</gene>
<evidence type="ECO:0000313" key="2">
    <source>
        <dbReference type="Proteomes" id="UP000008186"/>
    </source>
</evidence>
<dbReference type="PaxDb" id="211586-SO_4361"/>
<name>Q8E9C3_SHEON</name>
<proteinExistence type="predicted"/>
<dbReference type="Proteomes" id="UP000008186">
    <property type="component" value="Chromosome"/>
</dbReference>
<dbReference type="AlphaFoldDB" id="Q8E9C3"/>
<protein>
    <submittedName>
        <fullName evidence="1">Extracellular oxidoreductase associated protein</fullName>
    </submittedName>
</protein>
<sequence length="155" mass="17078">MSLLFTVNVQYAKSILSNRLSISMCSHPEIVDLFKGATTIASISSLISMAVFNEMDSARLDEFIRSPDMPLDDESFTQCLLFVANDVVNTVLITAKIEQAQQLIISMINIWLEINKQGAVTGQTPNLYQALLVASDVFAQINKNVSSSVKNMLSK</sequence>
<evidence type="ECO:0000313" key="1">
    <source>
        <dbReference type="EMBL" id="AAN57329.2"/>
    </source>
</evidence>
<dbReference type="EMBL" id="AE014299">
    <property type="protein sequence ID" value="AAN57329.2"/>
    <property type="molecule type" value="Genomic_DNA"/>
</dbReference>
<organism evidence="1 2">
    <name type="scientific">Shewanella oneidensis (strain ATCC 700550 / JCM 31522 / CIP 106686 / LMG 19005 / NCIMB 14063 / MR-1)</name>
    <dbReference type="NCBI Taxonomy" id="211586"/>
    <lineage>
        <taxon>Bacteria</taxon>
        <taxon>Pseudomonadati</taxon>
        <taxon>Pseudomonadota</taxon>
        <taxon>Gammaproteobacteria</taxon>
        <taxon>Alteromonadales</taxon>
        <taxon>Shewanellaceae</taxon>
        <taxon>Shewanella</taxon>
    </lineage>
</organism>
<dbReference type="KEGG" id="son:SO_4361"/>
<accession>Q8E9C3</accession>
<dbReference type="HOGENOM" id="CLU_1694316_0_0_6"/>